<feature type="transmembrane region" description="Helical" evidence="5">
    <location>
        <begin position="751"/>
        <end position="777"/>
    </location>
</feature>
<proteinExistence type="inferred from homology"/>
<keyword evidence="5" id="KW-0812">Transmembrane</keyword>
<evidence type="ECO:0000259" key="6">
    <source>
        <dbReference type="Pfam" id="PF01494"/>
    </source>
</evidence>
<comment type="similarity">
    <text evidence="1">Belongs to the paxM FAD-dependent monooxygenase family.</text>
</comment>
<dbReference type="AlphaFoldDB" id="A0A074VE83"/>
<keyword evidence="3" id="KW-0274">FAD</keyword>
<feature type="transmembrane region" description="Helical" evidence="5">
    <location>
        <begin position="719"/>
        <end position="739"/>
    </location>
</feature>
<dbReference type="PANTHER" id="PTHR47356">
    <property type="entry name" value="FAD-DEPENDENT MONOOXYGENASE ASQG-RELATED"/>
    <property type="match status" value="1"/>
</dbReference>
<dbReference type="HOGENOM" id="CLU_009665_12_0_1"/>
<dbReference type="Pfam" id="PF01494">
    <property type="entry name" value="FAD_binding_3"/>
    <property type="match status" value="1"/>
</dbReference>
<dbReference type="Proteomes" id="UP000030672">
    <property type="component" value="Unassembled WGS sequence"/>
</dbReference>
<dbReference type="STRING" id="1043003.A0A074VE83"/>
<keyword evidence="5" id="KW-0472">Membrane</keyword>
<dbReference type="RefSeq" id="XP_040875696.1">
    <property type="nucleotide sequence ID" value="XM_041023472.1"/>
</dbReference>
<keyword evidence="2" id="KW-0285">Flavoprotein</keyword>
<evidence type="ECO:0000256" key="4">
    <source>
        <dbReference type="ARBA" id="ARBA00023002"/>
    </source>
</evidence>
<evidence type="ECO:0000256" key="2">
    <source>
        <dbReference type="ARBA" id="ARBA00022630"/>
    </source>
</evidence>
<dbReference type="GO" id="GO:0004497">
    <property type="term" value="F:monooxygenase activity"/>
    <property type="evidence" value="ECO:0007669"/>
    <property type="project" value="InterPro"/>
</dbReference>
<keyword evidence="8" id="KW-1185">Reference proteome</keyword>
<dbReference type="SUPFAM" id="SSF51905">
    <property type="entry name" value="FAD/NAD(P)-binding domain"/>
    <property type="match status" value="1"/>
</dbReference>
<keyword evidence="4" id="KW-0560">Oxidoreductase</keyword>
<organism evidence="7 8">
    <name type="scientific">Aureobasidium melanogenum (strain CBS 110374)</name>
    <name type="common">Aureobasidium pullulans var. melanogenum</name>
    <dbReference type="NCBI Taxonomy" id="1043003"/>
    <lineage>
        <taxon>Eukaryota</taxon>
        <taxon>Fungi</taxon>
        <taxon>Dikarya</taxon>
        <taxon>Ascomycota</taxon>
        <taxon>Pezizomycotina</taxon>
        <taxon>Dothideomycetes</taxon>
        <taxon>Dothideomycetidae</taxon>
        <taxon>Dothideales</taxon>
        <taxon>Saccotheciaceae</taxon>
        <taxon>Aureobasidium</taxon>
    </lineage>
</organism>
<gene>
    <name evidence="7" type="ORF">M437DRAFT_58888</name>
</gene>
<accession>A0A074VE83</accession>
<name>A0A074VE83_AURM1</name>
<feature type="transmembrane region" description="Helical" evidence="5">
    <location>
        <begin position="561"/>
        <end position="580"/>
    </location>
</feature>
<dbReference type="PRINTS" id="PR00420">
    <property type="entry name" value="RNGMNOXGNASE"/>
</dbReference>
<dbReference type="GO" id="GO:0071949">
    <property type="term" value="F:FAD binding"/>
    <property type="evidence" value="ECO:0007669"/>
    <property type="project" value="InterPro"/>
</dbReference>
<sequence length="805" mass="88678">MTAPLKVIIAGGGIAGLTLANALEQANIDYVLLERRNEIAPQVGASILLLANGCRVLDQLGCTEALHKCTEPVIWAHDRDQHGRPLAQASRVSQLMKARSGYPFTFSDRQNVLRVLYGNLKDKSRILEGKNLTTVRQHTSGVTVICEDGTSYTGDILAGADGVNSKARSEMWRLADEVDPELVKNDKTSLESQYQCLYGIASSSCGLPVGEIDVGYHNKRSSLILAGKNDRSYYFVFEKMDKVYKPPHVPRFTEADRDEFAKRNGDMKVREDICFGDIHKNMVTSTLVAIETATYKIWTWGRIACLGDSAHKMTPNAGFGGNAAIESAAALANSIKKLSDISDGQRPTEQQIIHSLQSYQKGRGIRATAAIEASTFLTGVHALATWAHALFVRYGLSILGDFFEGLSSDMSVGATLIEYLPPPEISLVGHMPFNPEQGQGHKENLFFRALLASPFLVLVAFAWKFANLNLLLEAGGGTGQPWHNSLKPSSLINTTAGRGGQNNKTAILQDMFTAASINSDPAAGLLFANLLAYSGLVLAIWSVEAVRRCNAMMPVQLPAMFAFFAQRKCLGMVAPVYYFLHVMTPIDSFKSTDMRLTQMHYTRAILPSLLMVYYLPLLQSYLLPETSQRQTWLQLWQWFPITHSLAQFAISKILKDTTDSDKIHAPKGDVSTIRYTIGIPTIISIVVWLRTVFSAPVTLSQIFLPQPWTHVPTSLTEIMQWNYLLAVSSSYLWLLYFAWDAKAAGMMTYSWITLLAGRAASTIVLGPGGAIGVGFLYREYIITEKRHKGALTVESVRKRAAAGKS</sequence>
<feature type="domain" description="FAD-binding" evidence="6">
    <location>
        <begin position="6"/>
        <end position="371"/>
    </location>
</feature>
<dbReference type="GeneID" id="63916845"/>
<dbReference type="InterPro" id="IPR036188">
    <property type="entry name" value="FAD/NAD-bd_sf"/>
</dbReference>
<evidence type="ECO:0000313" key="7">
    <source>
        <dbReference type="EMBL" id="KEQ58673.1"/>
    </source>
</evidence>
<evidence type="ECO:0000256" key="1">
    <source>
        <dbReference type="ARBA" id="ARBA00007992"/>
    </source>
</evidence>
<evidence type="ECO:0000313" key="8">
    <source>
        <dbReference type="Proteomes" id="UP000030672"/>
    </source>
</evidence>
<evidence type="ECO:0000256" key="5">
    <source>
        <dbReference type="SAM" id="Phobius"/>
    </source>
</evidence>
<dbReference type="PANTHER" id="PTHR47356:SF2">
    <property type="entry name" value="FAD-BINDING DOMAIN-CONTAINING PROTEIN-RELATED"/>
    <property type="match status" value="1"/>
</dbReference>
<feature type="transmembrane region" description="Helical" evidence="5">
    <location>
        <begin position="601"/>
        <end position="623"/>
    </location>
</feature>
<dbReference type="Gene3D" id="3.50.50.60">
    <property type="entry name" value="FAD/NAD(P)-binding domain"/>
    <property type="match status" value="1"/>
</dbReference>
<feature type="transmembrane region" description="Helical" evidence="5">
    <location>
        <begin position="522"/>
        <end position="541"/>
    </location>
</feature>
<keyword evidence="5" id="KW-1133">Transmembrane helix</keyword>
<evidence type="ECO:0000256" key="3">
    <source>
        <dbReference type="ARBA" id="ARBA00022827"/>
    </source>
</evidence>
<dbReference type="InterPro" id="IPR050562">
    <property type="entry name" value="FAD_mOase_fung"/>
</dbReference>
<protein>
    <submittedName>
        <fullName evidence="7">FAD/NAD(P)-binding domain-containing protein</fullName>
    </submittedName>
</protein>
<reference evidence="7 8" key="1">
    <citation type="journal article" date="2014" name="BMC Genomics">
        <title>Genome sequencing of four Aureobasidium pullulans varieties: biotechnological potential, stress tolerance, and description of new species.</title>
        <authorList>
            <person name="Gostin Ar C."/>
            <person name="Ohm R.A."/>
            <person name="Kogej T."/>
            <person name="Sonjak S."/>
            <person name="Turk M."/>
            <person name="Zajc J."/>
            <person name="Zalar P."/>
            <person name="Grube M."/>
            <person name="Sun H."/>
            <person name="Han J."/>
            <person name="Sharma A."/>
            <person name="Chiniquy J."/>
            <person name="Ngan C.Y."/>
            <person name="Lipzen A."/>
            <person name="Barry K."/>
            <person name="Grigoriev I.V."/>
            <person name="Gunde-Cimerman N."/>
        </authorList>
    </citation>
    <scope>NUCLEOTIDE SEQUENCE [LARGE SCALE GENOMIC DNA]</scope>
    <source>
        <strain evidence="7 8">CBS 110374</strain>
    </source>
</reference>
<dbReference type="InterPro" id="IPR002938">
    <property type="entry name" value="FAD-bd"/>
</dbReference>
<dbReference type="EMBL" id="KL584853">
    <property type="protein sequence ID" value="KEQ58673.1"/>
    <property type="molecule type" value="Genomic_DNA"/>
</dbReference>